<dbReference type="EMBL" id="KZ293458">
    <property type="protein sequence ID" value="PBK63530.1"/>
    <property type="molecule type" value="Genomic_DNA"/>
</dbReference>
<reference evidence="2" key="1">
    <citation type="journal article" date="2017" name="Nat. Ecol. Evol.">
        <title>Genome expansion and lineage-specific genetic innovations in the forest pathogenic fungi Armillaria.</title>
        <authorList>
            <person name="Sipos G."/>
            <person name="Prasanna A.N."/>
            <person name="Walter M.C."/>
            <person name="O'Connor E."/>
            <person name="Balint B."/>
            <person name="Krizsan K."/>
            <person name="Kiss B."/>
            <person name="Hess J."/>
            <person name="Varga T."/>
            <person name="Slot J."/>
            <person name="Riley R."/>
            <person name="Boka B."/>
            <person name="Rigling D."/>
            <person name="Barry K."/>
            <person name="Lee J."/>
            <person name="Mihaltcheva S."/>
            <person name="LaButti K."/>
            <person name="Lipzen A."/>
            <person name="Waldron R."/>
            <person name="Moloney N.M."/>
            <person name="Sperisen C."/>
            <person name="Kredics L."/>
            <person name="Vagvoelgyi C."/>
            <person name="Patrignani A."/>
            <person name="Fitzpatrick D."/>
            <person name="Nagy I."/>
            <person name="Doyle S."/>
            <person name="Anderson J.B."/>
            <person name="Grigoriev I.V."/>
            <person name="Gueldener U."/>
            <person name="Muensterkoetter M."/>
            <person name="Nagy L.G."/>
        </authorList>
    </citation>
    <scope>NUCLEOTIDE SEQUENCE [LARGE SCALE GENOMIC DNA]</scope>
    <source>
        <strain evidence="2">28-4</strain>
    </source>
</reference>
<accession>A0A2H3B1D2</accession>
<proteinExistence type="predicted"/>
<organism evidence="1 2">
    <name type="scientific">Armillaria solidipes</name>
    <dbReference type="NCBI Taxonomy" id="1076256"/>
    <lineage>
        <taxon>Eukaryota</taxon>
        <taxon>Fungi</taxon>
        <taxon>Dikarya</taxon>
        <taxon>Basidiomycota</taxon>
        <taxon>Agaricomycotina</taxon>
        <taxon>Agaricomycetes</taxon>
        <taxon>Agaricomycetidae</taxon>
        <taxon>Agaricales</taxon>
        <taxon>Marasmiineae</taxon>
        <taxon>Physalacriaceae</taxon>
        <taxon>Armillaria</taxon>
    </lineage>
</organism>
<dbReference type="Proteomes" id="UP000218334">
    <property type="component" value="Unassembled WGS sequence"/>
</dbReference>
<name>A0A2H3B1D2_9AGAR</name>
<evidence type="ECO:0000313" key="1">
    <source>
        <dbReference type="EMBL" id="PBK63530.1"/>
    </source>
</evidence>
<evidence type="ECO:0000313" key="2">
    <source>
        <dbReference type="Proteomes" id="UP000218334"/>
    </source>
</evidence>
<dbReference type="AlphaFoldDB" id="A0A2H3B1D2"/>
<dbReference type="STRING" id="1076256.A0A2H3B1D2"/>
<sequence length="194" mass="21945">MSQHFEASFFRSENVSAPVVWGCMQFWQLSPVLSFPPRFLVGPSCRGEYSLFIRQKGTAFNALAVQFLSYSLNPNHSSRRSLRENDVESLEERFPVSDLSISPIERKARGPNVIHEERQENTLYPLHYAIIEQNTPDITTIGLAEDLNNTDNIEGVILLDGVLGSMQSNREFMLSMWQGNPRANRSHIGDGDEA</sequence>
<keyword evidence="2" id="KW-1185">Reference proteome</keyword>
<protein>
    <submittedName>
        <fullName evidence="1">Uncharacterized protein</fullName>
    </submittedName>
</protein>
<gene>
    <name evidence="1" type="ORF">ARMSODRAFT_1057979</name>
</gene>